<dbReference type="HOGENOM" id="CLU_025904_0_0_1"/>
<dbReference type="FunCoup" id="F6RY78">
    <property type="interactions" value="50"/>
</dbReference>
<evidence type="ECO:0000256" key="1">
    <source>
        <dbReference type="ARBA" id="ARBA00016271"/>
    </source>
</evidence>
<dbReference type="Pfam" id="PF21059">
    <property type="entry name" value="BTBD16_C"/>
    <property type="match status" value="1"/>
</dbReference>
<evidence type="ECO:0000313" key="6">
    <source>
        <dbReference type="VGNC" id="VGNC:15909"/>
    </source>
</evidence>
<dbReference type="InterPro" id="IPR048859">
    <property type="entry name" value="BTBD16_C"/>
</dbReference>
<dbReference type="STRING" id="9796.ENSECAP00000006916"/>
<dbReference type="InterPro" id="IPR056426">
    <property type="entry name" value="BTB_BTBDG"/>
</dbReference>
<dbReference type="PANTHER" id="PTHR46843:SF1">
    <property type="entry name" value="BTB_POZ DOMAIN-CONTAINING PROTEIN 16"/>
    <property type="match status" value="1"/>
</dbReference>
<evidence type="ECO:0000313" key="4">
    <source>
        <dbReference type="Ensembl" id="ENSECAP00000006916.3"/>
    </source>
</evidence>
<dbReference type="SUPFAM" id="SSF54695">
    <property type="entry name" value="POZ domain"/>
    <property type="match status" value="1"/>
</dbReference>
<gene>
    <name evidence="4 6" type="primary">BTBD16</name>
</gene>
<dbReference type="CDD" id="cd18291">
    <property type="entry name" value="BTB_POZ_BTBD16"/>
    <property type="match status" value="1"/>
</dbReference>
<dbReference type="PaxDb" id="9796-ENSECAP00000006916"/>
<dbReference type="Gene3D" id="3.30.710.10">
    <property type="entry name" value="Potassium Channel Kv1.1, Chain A"/>
    <property type="match status" value="1"/>
</dbReference>
<sequence length="542" mass="62031">MKMLNPHKPRLERRIAGATNRWRLPRQPVSGDLLALSQLCKALSIDFDEALKNPHSRMKIVFMGKHLTFVIIQSLNGYLSSTCMMAMLGLQQLYVSQIQKIFSENLKNKAVQNGEADVILECLGFKWELHQPQLFQSKTLTKLYLGALARATTSPVKELEKLLQAHLTGKIKERPPVKKMIISLKINDPLVTKVAFATALKNLYMSEAEINMDDMLGVLASAHILQFSTLFQRCVAMMMSGLTPSTIKNVYLAGCKYKEEQLTTACEKWLEMNLVPLVGTQIHLRKIPQELLHKVLKSPRLFTFSEFHLLKILLLWVYLQLNHKIQTIPTYETVLAFFISCPRKSSFLDRDTGQSLIPLFLCLRLHGITKGKDLEELRHMNFFPESWLVRVIANHYHALESGGDMAHVKDLTAQAVRFGLFFSQEYTTFSKMIAIYGFFFEIKGTKHDTTSYSFYMQRMRHTDVEFSSLVSEHGPVSLRAERLVKYEIRAQALVDGKWQEFRTGQIMQKFGLIKPSCKSHVLKVQTVGIPIYASFSFIFPIS</sequence>
<reference evidence="4 5" key="1">
    <citation type="journal article" date="2009" name="Science">
        <title>Genome sequence, comparative analysis, and population genetics of the domestic horse.</title>
        <authorList>
            <consortium name="Broad Institute Genome Sequencing Platform"/>
            <consortium name="Broad Institute Whole Genome Assembly Team"/>
            <person name="Wade C.M."/>
            <person name="Giulotto E."/>
            <person name="Sigurdsson S."/>
            <person name="Zoli M."/>
            <person name="Gnerre S."/>
            <person name="Imsland F."/>
            <person name="Lear T.L."/>
            <person name="Adelson D.L."/>
            <person name="Bailey E."/>
            <person name="Bellone R.R."/>
            <person name="Bloecker H."/>
            <person name="Distl O."/>
            <person name="Edgar R.C."/>
            <person name="Garber M."/>
            <person name="Leeb T."/>
            <person name="Mauceli E."/>
            <person name="MacLeod J.N."/>
            <person name="Penedo M.C.T."/>
            <person name="Raison J.M."/>
            <person name="Sharpe T."/>
            <person name="Vogel J."/>
            <person name="Andersson L."/>
            <person name="Antczak D.F."/>
            <person name="Biagi T."/>
            <person name="Binns M.M."/>
            <person name="Chowdhary B.P."/>
            <person name="Coleman S.J."/>
            <person name="Della Valle G."/>
            <person name="Fryc S."/>
            <person name="Guerin G."/>
            <person name="Hasegawa T."/>
            <person name="Hill E.W."/>
            <person name="Jurka J."/>
            <person name="Kiialainen A."/>
            <person name="Lindgren G."/>
            <person name="Liu J."/>
            <person name="Magnani E."/>
            <person name="Mickelson J.R."/>
            <person name="Murray J."/>
            <person name="Nergadze S.G."/>
            <person name="Onofrio R."/>
            <person name="Pedroni S."/>
            <person name="Piras M.F."/>
            <person name="Raudsepp T."/>
            <person name="Rocchi M."/>
            <person name="Roeed K.H."/>
            <person name="Ryder O.A."/>
            <person name="Searle S."/>
            <person name="Skow L."/>
            <person name="Swinburne J.E."/>
            <person name="Syvaenen A.C."/>
            <person name="Tozaki T."/>
            <person name="Valberg S.J."/>
            <person name="Vaudin M."/>
            <person name="White J.R."/>
            <person name="Zody M.C."/>
            <person name="Lander E.S."/>
            <person name="Lindblad-Toh K."/>
        </authorList>
    </citation>
    <scope>NUCLEOTIDE SEQUENCE [LARGE SCALE GENOMIC DNA]</scope>
    <source>
        <strain evidence="4 5">Thoroughbred</strain>
    </source>
</reference>
<dbReference type="Bgee" id="ENSECAG00000008814">
    <property type="expression patterns" value="Expressed in testis and 6 other cell types or tissues"/>
</dbReference>
<evidence type="ECO:0000259" key="3">
    <source>
        <dbReference type="Pfam" id="PF23998"/>
    </source>
</evidence>
<evidence type="ECO:0000259" key="2">
    <source>
        <dbReference type="Pfam" id="PF21059"/>
    </source>
</evidence>
<feature type="domain" description="BTBDG BTB/POZ" evidence="3">
    <location>
        <begin position="117"/>
        <end position="238"/>
    </location>
</feature>
<dbReference type="ExpressionAtlas" id="F6RY78">
    <property type="expression patterns" value="baseline"/>
</dbReference>
<dbReference type="InParanoid" id="F6RY78"/>
<proteinExistence type="predicted"/>
<organism evidence="4 5">
    <name type="scientific">Equus caballus</name>
    <name type="common">Horse</name>
    <dbReference type="NCBI Taxonomy" id="9796"/>
    <lineage>
        <taxon>Eukaryota</taxon>
        <taxon>Metazoa</taxon>
        <taxon>Chordata</taxon>
        <taxon>Craniata</taxon>
        <taxon>Vertebrata</taxon>
        <taxon>Euteleostomi</taxon>
        <taxon>Mammalia</taxon>
        <taxon>Eutheria</taxon>
        <taxon>Laurasiatheria</taxon>
        <taxon>Perissodactyla</taxon>
        <taxon>Equidae</taxon>
        <taxon>Equus</taxon>
    </lineage>
</organism>
<dbReference type="CDD" id="cd18492">
    <property type="entry name" value="BACK_BTBD16"/>
    <property type="match status" value="1"/>
</dbReference>
<reference evidence="4" key="2">
    <citation type="submission" date="2025-08" db="UniProtKB">
        <authorList>
            <consortium name="Ensembl"/>
        </authorList>
    </citation>
    <scope>IDENTIFICATION</scope>
    <source>
        <strain evidence="4">Thoroughbred</strain>
    </source>
</reference>
<dbReference type="Ensembl" id="ENSECAT00000009136.4">
    <property type="protein sequence ID" value="ENSECAP00000006916.3"/>
    <property type="gene ID" value="ENSECAG00000008814.4"/>
</dbReference>
<name>F6RY78_HORSE</name>
<dbReference type="InterPro" id="IPR011333">
    <property type="entry name" value="SKP1/BTB/POZ_sf"/>
</dbReference>
<dbReference type="InterPro" id="IPR042833">
    <property type="entry name" value="BTBD16"/>
</dbReference>
<dbReference type="Proteomes" id="UP000002281">
    <property type="component" value="Chromosome 1"/>
</dbReference>
<dbReference type="AlphaFoldDB" id="F6RY78"/>
<reference evidence="4" key="3">
    <citation type="submission" date="2025-09" db="UniProtKB">
        <authorList>
            <consortium name="Ensembl"/>
        </authorList>
    </citation>
    <scope>IDENTIFICATION</scope>
    <source>
        <strain evidence="4">Thoroughbred</strain>
    </source>
</reference>
<protein>
    <recommendedName>
        <fullName evidence="1">BTB/POZ domain-containing protein 16</fullName>
    </recommendedName>
</protein>
<dbReference type="Pfam" id="PF23998">
    <property type="entry name" value="BTB_BTBDG"/>
    <property type="match status" value="1"/>
</dbReference>
<dbReference type="PANTHER" id="PTHR46843">
    <property type="entry name" value="BTB/POZ DOMAIN-CONTAINING PROTEIN 16"/>
    <property type="match status" value="1"/>
</dbReference>
<dbReference type="GeneTree" id="ENSGT00940000161718"/>
<accession>F6RY78</accession>
<evidence type="ECO:0000313" key="5">
    <source>
        <dbReference type="Proteomes" id="UP000002281"/>
    </source>
</evidence>
<feature type="domain" description="BTB/POZ" evidence="2">
    <location>
        <begin position="416"/>
        <end position="521"/>
    </location>
</feature>
<keyword evidence="5" id="KW-1185">Reference proteome</keyword>
<dbReference type="VGNC" id="VGNC:15909">
    <property type="gene designation" value="BTBD16"/>
</dbReference>